<reference evidence="9" key="1">
    <citation type="submission" date="2025-08" db="UniProtKB">
        <authorList>
            <consortium name="RefSeq"/>
        </authorList>
    </citation>
    <scope>IDENTIFICATION</scope>
    <source>
        <tissue evidence="9">Whole sample</tissue>
    </source>
</reference>
<keyword evidence="4 7" id="KW-1133">Transmembrane helix</keyword>
<evidence type="ECO:0000256" key="5">
    <source>
        <dbReference type="ARBA" id="ARBA00023136"/>
    </source>
</evidence>
<dbReference type="Proteomes" id="UP000694844">
    <property type="component" value="Chromosome 9"/>
</dbReference>
<evidence type="ECO:0000256" key="1">
    <source>
        <dbReference type="ARBA" id="ARBA00004141"/>
    </source>
</evidence>
<keyword evidence="5 7" id="KW-0472">Membrane</keyword>
<evidence type="ECO:0000256" key="3">
    <source>
        <dbReference type="ARBA" id="ARBA00022692"/>
    </source>
</evidence>
<feature type="compositionally biased region" description="Low complexity" evidence="6">
    <location>
        <begin position="333"/>
        <end position="342"/>
    </location>
</feature>
<dbReference type="InterPro" id="IPR038213">
    <property type="entry name" value="IFI6/IFI27-like_sf"/>
</dbReference>
<dbReference type="PANTHER" id="PTHR16932:SF18">
    <property type="entry name" value="INTERFERON, ALPHA-INDUCIBLE PROTEIN 27-LIKE 2"/>
    <property type="match status" value="1"/>
</dbReference>
<keyword evidence="3 7" id="KW-0812">Transmembrane</keyword>
<dbReference type="RefSeq" id="XP_022306000.1">
    <property type="nucleotide sequence ID" value="XM_022450292.1"/>
</dbReference>
<evidence type="ECO:0000256" key="7">
    <source>
        <dbReference type="SAM" id="Phobius"/>
    </source>
</evidence>
<organism evidence="8 9">
    <name type="scientific">Crassostrea virginica</name>
    <name type="common">Eastern oyster</name>
    <dbReference type="NCBI Taxonomy" id="6565"/>
    <lineage>
        <taxon>Eukaryota</taxon>
        <taxon>Metazoa</taxon>
        <taxon>Spiralia</taxon>
        <taxon>Lophotrochozoa</taxon>
        <taxon>Mollusca</taxon>
        <taxon>Bivalvia</taxon>
        <taxon>Autobranchia</taxon>
        <taxon>Pteriomorphia</taxon>
        <taxon>Ostreida</taxon>
        <taxon>Ostreoidea</taxon>
        <taxon>Ostreidae</taxon>
        <taxon>Crassostrea</taxon>
    </lineage>
</organism>
<name>A0A8B8BRT2_CRAVI</name>
<dbReference type="PANTHER" id="PTHR16932">
    <property type="entry name" value="INTERFERON ALPHA-INDUCIBLE PROTEIN 27"/>
    <property type="match status" value="1"/>
</dbReference>
<comment type="subcellular location">
    <subcellularLocation>
        <location evidence="1">Membrane</location>
        <topology evidence="1">Multi-pass membrane protein</topology>
    </subcellularLocation>
</comment>
<feature type="transmembrane region" description="Helical" evidence="7">
    <location>
        <begin position="264"/>
        <end position="286"/>
    </location>
</feature>
<comment type="similarity">
    <text evidence="2">Belongs to the IFI6/IFI27 family.</text>
</comment>
<sequence>MLIYVRYHNRQSTTLFHLQCWRYRFCRLTGKRHIGLCMHARLPRELKRFDATIRNFSVIPVTETEKGERPRNFVNVRKFSLSTLCDGRKSENVKTVMSSTKKQMWVLVLYESEEVLSHPLPLGEVQDLSGRNGEEADLQEGEQCMARYYVGDKMCKAKIYKRSESKTELEKIYEELLKTGKKEQKEKEEKSSWQRGAKVLGVGLLVGGAAVVGAPLALSAVGFSSTGIVAGSMAAKMMSMAAVANGGGVAAGGLIAAAQSAGAAGIATSTSAFIGTAAGSVGAFAANKMFKKESQDSSNGNPSSTSDGPDPDNDAPLPRTSDSSDPDLEDAGSPQILPLSLSLSPQKRQEVLQAVTLSTQ</sequence>
<evidence type="ECO:0000256" key="2">
    <source>
        <dbReference type="ARBA" id="ARBA00007262"/>
    </source>
</evidence>
<proteinExistence type="inferred from homology"/>
<evidence type="ECO:0000313" key="9">
    <source>
        <dbReference type="RefSeq" id="XP_022306000.1"/>
    </source>
</evidence>
<keyword evidence="8" id="KW-1185">Reference proteome</keyword>
<accession>A0A8B8BRT2</accession>
<feature type="transmembrane region" description="Helical" evidence="7">
    <location>
        <begin position="237"/>
        <end position="258"/>
    </location>
</feature>
<dbReference type="KEGG" id="cvn:111112636"/>
<dbReference type="GO" id="GO:0016020">
    <property type="term" value="C:membrane"/>
    <property type="evidence" value="ECO:0007669"/>
    <property type="project" value="UniProtKB-SubCell"/>
</dbReference>
<dbReference type="Gene3D" id="6.10.110.10">
    <property type="match status" value="1"/>
</dbReference>
<feature type="compositionally biased region" description="Polar residues" evidence="6">
    <location>
        <begin position="296"/>
        <end position="307"/>
    </location>
</feature>
<gene>
    <name evidence="9" type="primary">LOC111112636</name>
</gene>
<evidence type="ECO:0000256" key="6">
    <source>
        <dbReference type="SAM" id="MobiDB-lite"/>
    </source>
</evidence>
<feature type="transmembrane region" description="Helical" evidence="7">
    <location>
        <begin position="199"/>
        <end position="225"/>
    </location>
</feature>
<feature type="region of interest" description="Disordered" evidence="6">
    <location>
        <begin position="292"/>
        <end position="342"/>
    </location>
</feature>
<evidence type="ECO:0000256" key="4">
    <source>
        <dbReference type="ARBA" id="ARBA00022989"/>
    </source>
</evidence>
<dbReference type="GeneID" id="111112636"/>
<evidence type="ECO:0000313" key="8">
    <source>
        <dbReference type="Proteomes" id="UP000694844"/>
    </source>
</evidence>
<dbReference type="InterPro" id="IPR009311">
    <property type="entry name" value="IFI6/IFI27-like"/>
</dbReference>
<dbReference type="Pfam" id="PF06140">
    <property type="entry name" value="Ifi-6-16"/>
    <property type="match status" value="1"/>
</dbReference>
<protein>
    <submittedName>
        <fullName evidence="9">Uncharacterized protein LOC111112636</fullName>
    </submittedName>
</protein>
<dbReference type="AlphaFoldDB" id="A0A8B8BRT2"/>